<dbReference type="Proteomes" id="UP000287651">
    <property type="component" value="Unassembled WGS sequence"/>
</dbReference>
<dbReference type="EMBL" id="AMZH03003975">
    <property type="protein sequence ID" value="RRT70546.1"/>
    <property type="molecule type" value="Genomic_DNA"/>
</dbReference>
<name>A0A427A2W3_ENSVE</name>
<organism evidence="3 4">
    <name type="scientific">Ensete ventricosum</name>
    <name type="common">Abyssinian banana</name>
    <name type="synonym">Musa ensete</name>
    <dbReference type="NCBI Taxonomy" id="4639"/>
    <lineage>
        <taxon>Eukaryota</taxon>
        <taxon>Viridiplantae</taxon>
        <taxon>Streptophyta</taxon>
        <taxon>Embryophyta</taxon>
        <taxon>Tracheophyta</taxon>
        <taxon>Spermatophyta</taxon>
        <taxon>Magnoliopsida</taxon>
        <taxon>Liliopsida</taxon>
        <taxon>Zingiberales</taxon>
        <taxon>Musaceae</taxon>
        <taxon>Ensete</taxon>
    </lineage>
</organism>
<feature type="compositionally biased region" description="Basic and acidic residues" evidence="1">
    <location>
        <begin position="39"/>
        <end position="59"/>
    </location>
</feature>
<evidence type="ECO:0000256" key="1">
    <source>
        <dbReference type="SAM" id="MobiDB-lite"/>
    </source>
</evidence>
<keyword evidence="2" id="KW-0812">Transmembrane</keyword>
<dbReference type="AlphaFoldDB" id="A0A427A2W3"/>
<keyword evidence="2" id="KW-1133">Transmembrane helix</keyword>
<sequence length="213" mass="23738">MTPNPTTFSKKRTKHEQDKNGRQRNQGRLTSRYLRWKRRTDEGTERSDGGEREREDKDAEGAVSASAFALLCAAFALLCLASATDSRRVGERRIGIMGLGSERHKEAWWHVDGNPFPWGPRGVDGSDTLATTVALSMSRATGMCVRNDGGLTMEESGEAEIGEARGKGEEEFDCHIVSTMVGVRERTKWDAIGTKMPKRRKRDQETISYLASN</sequence>
<feature type="transmembrane region" description="Helical" evidence="2">
    <location>
        <begin position="62"/>
        <end position="83"/>
    </location>
</feature>
<keyword evidence="2" id="KW-0472">Membrane</keyword>
<evidence type="ECO:0000256" key="2">
    <source>
        <dbReference type="SAM" id="Phobius"/>
    </source>
</evidence>
<comment type="caution">
    <text evidence="3">The sequence shown here is derived from an EMBL/GenBank/DDBJ whole genome shotgun (WGS) entry which is preliminary data.</text>
</comment>
<proteinExistence type="predicted"/>
<evidence type="ECO:0000313" key="4">
    <source>
        <dbReference type="Proteomes" id="UP000287651"/>
    </source>
</evidence>
<gene>
    <name evidence="3" type="ORF">B296_00022397</name>
</gene>
<evidence type="ECO:0000313" key="3">
    <source>
        <dbReference type="EMBL" id="RRT70546.1"/>
    </source>
</evidence>
<reference evidence="3 4" key="1">
    <citation type="journal article" date="2014" name="Agronomy (Basel)">
        <title>A Draft Genome Sequence for Ensete ventricosum, the Drought-Tolerant Tree Against Hunger.</title>
        <authorList>
            <person name="Harrison J."/>
            <person name="Moore K.A."/>
            <person name="Paszkiewicz K."/>
            <person name="Jones T."/>
            <person name="Grant M."/>
            <person name="Ambacheew D."/>
            <person name="Muzemil S."/>
            <person name="Studholme D.J."/>
        </authorList>
    </citation>
    <scope>NUCLEOTIDE SEQUENCE [LARGE SCALE GENOMIC DNA]</scope>
</reference>
<protein>
    <submittedName>
        <fullName evidence="3">Uncharacterized protein</fullName>
    </submittedName>
</protein>
<feature type="region of interest" description="Disordered" evidence="1">
    <location>
        <begin position="1"/>
        <end position="59"/>
    </location>
</feature>
<accession>A0A427A2W3</accession>